<dbReference type="Gene3D" id="3.40.50.300">
    <property type="entry name" value="P-loop containing nucleotide triphosphate hydrolases"/>
    <property type="match status" value="1"/>
</dbReference>
<evidence type="ECO:0000313" key="1">
    <source>
        <dbReference type="EMBL" id="KCZ87583.1"/>
    </source>
</evidence>
<name>A0A059FAN2_9PROT</name>
<dbReference type="AlphaFoldDB" id="A0A059FAN2"/>
<protein>
    <recommendedName>
        <fullName evidence="3">Sulfotransferase</fullName>
    </recommendedName>
</protein>
<evidence type="ECO:0000313" key="2">
    <source>
        <dbReference type="Proteomes" id="UP000025171"/>
    </source>
</evidence>
<comment type="caution">
    <text evidence="1">The sequence shown here is derived from an EMBL/GenBank/DDBJ whole genome shotgun (WGS) entry which is preliminary data.</text>
</comment>
<gene>
    <name evidence="1" type="ORF">HJO_16460</name>
</gene>
<evidence type="ECO:0008006" key="3">
    <source>
        <dbReference type="Google" id="ProtNLM"/>
    </source>
</evidence>
<dbReference type="Proteomes" id="UP000025171">
    <property type="component" value="Unassembled WGS sequence"/>
</dbReference>
<dbReference type="RefSeq" id="WP_035619222.1">
    <property type="nucleotide sequence ID" value="NZ_ARYK01000012.1"/>
</dbReference>
<dbReference type="EMBL" id="ARYK01000012">
    <property type="protein sequence ID" value="KCZ87583.1"/>
    <property type="molecule type" value="Genomic_DNA"/>
</dbReference>
<dbReference type="Pfam" id="PF13469">
    <property type="entry name" value="Sulfotransfer_3"/>
    <property type="match status" value="1"/>
</dbReference>
<reference evidence="1 2" key="1">
    <citation type="journal article" date="2014" name="Antonie Van Leeuwenhoek">
        <title>Hyphomonas beringensis sp. nov. and Hyphomonas chukchiensis sp. nov., isolated from surface seawater of the Bering Sea and Chukchi Sea.</title>
        <authorList>
            <person name="Li C."/>
            <person name="Lai Q."/>
            <person name="Li G."/>
            <person name="Dong C."/>
            <person name="Wang J."/>
            <person name="Liao Y."/>
            <person name="Shao Z."/>
        </authorList>
    </citation>
    <scope>NUCLEOTIDE SEQUENCE [LARGE SCALE GENOMIC DNA]</scope>
    <source>
        <strain evidence="1 2">MHS-2</strain>
    </source>
</reference>
<dbReference type="OrthoDB" id="977108at2"/>
<dbReference type="InterPro" id="IPR027417">
    <property type="entry name" value="P-loop_NTPase"/>
</dbReference>
<proteinExistence type="predicted"/>
<dbReference type="STRING" id="1280950.HJO_16460"/>
<keyword evidence="2" id="KW-1185">Reference proteome</keyword>
<accession>A0A059FAN2</accession>
<sequence>MATYPDQAIPLLIVGRQRAGTRFITDFMNELDEVTLQGELPNPVMRHIEQFMNSVNKYYDKVAASDDDRKQREQRRWQLKREQLLFALWANCGQSDRVEPSRDIKYYGYKRPNNEFYFDFYEQMLQHNKPRYVYCIRNFTDNYLSIVSRWPERDIKQVSDDYLASVRQYQAMKASASDRVFLFNLDDFSAIGLSYLERQVLAPLGLSIPDNSRTDFAHRPPINTAADVGVTRRDTLTQSENDFLNSHPETNTIFESLSIAPKAQET</sequence>
<dbReference type="SUPFAM" id="SSF52540">
    <property type="entry name" value="P-loop containing nucleoside triphosphate hydrolases"/>
    <property type="match status" value="1"/>
</dbReference>
<organism evidence="1 2">
    <name type="scientific">Hyphomonas johnsonii MHS-2</name>
    <dbReference type="NCBI Taxonomy" id="1280950"/>
    <lineage>
        <taxon>Bacteria</taxon>
        <taxon>Pseudomonadati</taxon>
        <taxon>Pseudomonadota</taxon>
        <taxon>Alphaproteobacteria</taxon>
        <taxon>Hyphomonadales</taxon>
        <taxon>Hyphomonadaceae</taxon>
        <taxon>Hyphomonas</taxon>
    </lineage>
</organism>